<dbReference type="GO" id="GO:0005524">
    <property type="term" value="F:ATP binding"/>
    <property type="evidence" value="ECO:0007669"/>
    <property type="project" value="UniProtKB-UniRule"/>
</dbReference>
<dbReference type="GO" id="GO:0016226">
    <property type="term" value="P:iron-sulfur cluster assembly"/>
    <property type="evidence" value="ECO:0007669"/>
    <property type="project" value="InterPro"/>
</dbReference>
<feature type="binding site" evidence="7">
    <location>
        <begin position="107"/>
        <end position="114"/>
    </location>
    <ligand>
        <name>ATP</name>
        <dbReference type="ChEBI" id="CHEBI:30616"/>
    </ligand>
</feature>
<dbReference type="RefSeq" id="WP_039103496.1">
    <property type="nucleotide sequence ID" value="NZ_CALYQC010000047.1"/>
</dbReference>
<evidence type="ECO:0000313" key="9">
    <source>
        <dbReference type="Proteomes" id="UP000030901"/>
    </source>
</evidence>
<evidence type="ECO:0000256" key="4">
    <source>
        <dbReference type="ARBA" id="ARBA00023004"/>
    </source>
</evidence>
<keyword evidence="7" id="KW-0378">Hydrolase</keyword>
<dbReference type="Gene3D" id="3.40.50.300">
    <property type="entry name" value="P-loop containing nucleotide triphosphate hydrolases"/>
    <property type="match status" value="1"/>
</dbReference>
<sequence>MSVIDISPIKSILSEFTHPTLAKNLLELNAIKKCSWEENELIIKLVMPFPWQTAFDVLQQETTDKILKQTHAKAIRWSINYDIATLKRANEQQAIKNVKNIIAISSGKGGVGKSSTAVNLALALQQEGAKVGLLDADIYGPSIPTMLGTVDQHPLTPDNQHMTPIMAYGLATNSIGYLVEQGNAMVWRGPMASKALLQMLNDTLWPELDYLVIDMPPGTGDIQLTLAQSIPVTASVIVTTPQDIALIDAQKGIAMFNKVNIPTLGIIENMSYHICENCGHHETIFGENGAQELAQQYHTSLLGQIPLHRSLRQDLDQGQPTVIKQPDSEFANLYRQVADRIASALYFQGKVILPDISIRTI</sequence>
<dbReference type="NCBIfam" id="NF008669">
    <property type="entry name" value="PRK11670.1"/>
    <property type="match status" value="1"/>
</dbReference>
<dbReference type="PANTHER" id="PTHR42961">
    <property type="entry name" value="IRON-SULFUR PROTEIN NUBPL"/>
    <property type="match status" value="1"/>
</dbReference>
<dbReference type="CDD" id="cd02037">
    <property type="entry name" value="Mrp_NBP35"/>
    <property type="match status" value="1"/>
</dbReference>
<proteinExistence type="inferred from homology"/>
<accession>A0A0A7RZU6</accession>
<dbReference type="PANTHER" id="PTHR42961:SF2">
    <property type="entry name" value="IRON-SULFUR PROTEIN NUBPL"/>
    <property type="match status" value="1"/>
</dbReference>
<keyword evidence="3 7" id="KW-0067">ATP-binding</keyword>
<keyword evidence="4 7" id="KW-0408">Iron</keyword>
<dbReference type="InterPro" id="IPR027417">
    <property type="entry name" value="P-loop_NTPase"/>
</dbReference>
<dbReference type="InterPro" id="IPR033756">
    <property type="entry name" value="YlxH/NBP35"/>
</dbReference>
<comment type="subunit">
    <text evidence="7">Homodimer.</text>
</comment>
<organism evidence="8 9">
    <name type="scientific">Frischella perrara</name>
    <dbReference type="NCBI Taxonomy" id="1267021"/>
    <lineage>
        <taxon>Bacteria</taxon>
        <taxon>Pseudomonadati</taxon>
        <taxon>Pseudomonadota</taxon>
        <taxon>Gammaproteobacteria</taxon>
        <taxon>Orbales</taxon>
        <taxon>Orbaceae</taxon>
        <taxon>Frischella</taxon>
    </lineage>
</organism>
<dbReference type="HAMAP" id="MF_02040">
    <property type="entry name" value="Mrp_NBP35"/>
    <property type="match status" value="1"/>
</dbReference>
<evidence type="ECO:0000256" key="7">
    <source>
        <dbReference type="HAMAP-Rule" id="MF_02040"/>
    </source>
</evidence>
<keyword evidence="2 7" id="KW-0547">Nucleotide-binding</keyword>
<dbReference type="InterPro" id="IPR019591">
    <property type="entry name" value="Mrp/NBP35_ATP-bd"/>
</dbReference>
<comment type="similarity">
    <text evidence="6 7">Belongs to the Mrp/NBP35 ATP-binding proteins family.</text>
</comment>
<dbReference type="PROSITE" id="PS01215">
    <property type="entry name" value="MRP"/>
    <property type="match status" value="1"/>
</dbReference>
<comment type="function">
    <text evidence="7">Binds and transfers iron-sulfur (Fe-S) clusters to target apoproteins. Can hydrolyze ATP.</text>
</comment>
<dbReference type="GO" id="GO:0046872">
    <property type="term" value="F:metal ion binding"/>
    <property type="evidence" value="ECO:0007669"/>
    <property type="project" value="UniProtKB-KW"/>
</dbReference>
<dbReference type="AlphaFoldDB" id="A0A0A7RZU6"/>
<reference evidence="8 9" key="1">
    <citation type="journal article" date="2014" name="Appl. Environ. Microbiol.">
        <title>Gut symbionts from distinct hosts exhibit genotoxic activity via divergent colibactin biosynthetic pathways.</title>
        <authorList>
            <person name="Engel P."/>
            <person name="Vizcaino M.I."/>
            <person name="Crawford J.M."/>
        </authorList>
    </citation>
    <scope>NUCLEOTIDE SEQUENCE [LARGE SCALE GENOMIC DNA]</scope>
    <source>
        <strain evidence="8 9">PEB0191</strain>
    </source>
</reference>
<dbReference type="FunFam" id="3.40.50.300:FF:000418">
    <property type="entry name" value="Iron-sulfur cluster carrier protein"/>
    <property type="match status" value="1"/>
</dbReference>
<dbReference type="Proteomes" id="UP000030901">
    <property type="component" value="Chromosome"/>
</dbReference>
<protein>
    <recommendedName>
        <fullName evidence="7">Iron-sulfur cluster carrier protein</fullName>
    </recommendedName>
</protein>
<gene>
    <name evidence="8" type="ORF">FPB0191_00309</name>
</gene>
<dbReference type="EMBL" id="CP009056">
    <property type="protein sequence ID" value="AJA44147.1"/>
    <property type="molecule type" value="Genomic_DNA"/>
</dbReference>
<dbReference type="GO" id="GO:0140663">
    <property type="term" value="F:ATP-dependent FeS chaperone activity"/>
    <property type="evidence" value="ECO:0007669"/>
    <property type="project" value="InterPro"/>
</dbReference>
<keyword evidence="5 7" id="KW-0411">Iron-sulfur</keyword>
<dbReference type="STRING" id="1267021.FPB0191_00309"/>
<dbReference type="SUPFAM" id="SSF117916">
    <property type="entry name" value="Fe-S cluster assembly (FSCA) domain-like"/>
    <property type="match status" value="1"/>
</dbReference>
<evidence type="ECO:0000256" key="5">
    <source>
        <dbReference type="ARBA" id="ARBA00023014"/>
    </source>
</evidence>
<dbReference type="KEGG" id="fpp:FPB0191_00309"/>
<dbReference type="Pfam" id="PF10609">
    <property type="entry name" value="ParA"/>
    <property type="match status" value="1"/>
</dbReference>
<dbReference type="GO" id="GO:0005829">
    <property type="term" value="C:cytosol"/>
    <property type="evidence" value="ECO:0007669"/>
    <property type="project" value="TreeGrafter"/>
</dbReference>
<dbReference type="InterPro" id="IPR044304">
    <property type="entry name" value="NUBPL-like"/>
</dbReference>
<dbReference type="GO" id="GO:0016887">
    <property type="term" value="F:ATP hydrolysis activity"/>
    <property type="evidence" value="ECO:0007669"/>
    <property type="project" value="UniProtKB-UniRule"/>
</dbReference>
<evidence type="ECO:0000256" key="6">
    <source>
        <dbReference type="ARBA" id="ARBA00024036"/>
    </source>
</evidence>
<keyword evidence="9" id="KW-1185">Reference proteome</keyword>
<dbReference type="OrthoDB" id="9809679at2"/>
<evidence type="ECO:0000313" key="8">
    <source>
        <dbReference type="EMBL" id="AJA44147.1"/>
    </source>
</evidence>
<evidence type="ECO:0000256" key="3">
    <source>
        <dbReference type="ARBA" id="ARBA00022840"/>
    </source>
</evidence>
<evidence type="ECO:0000256" key="1">
    <source>
        <dbReference type="ARBA" id="ARBA00022723"/>
    </source>
</evidence>
<dbReference type="SUPFAM" id="SSF52540">
    <property type="entry name" value="P-loop containing nucleoside triphosphate hydrolases"/>
    <property type="match status" value="1"/>
</dbReference>
<dbReference type="GO" id="GO:0051539">
    <property type="term" value="F:4 iron, 4 sulfur cluster binding"/>
    <property type="evidence" value="ECO:0007669"/>
    <property type="project" value="TreeGrafter"/>
</dbReference>
<evidence type="ECO:0000256" key="2">
    <source>
        <dbReference type="ARBA" id="ARBA00022741"/>
    </source>
</evidence>
<name>A0A0A7RZU6_FRIPE</name>
<dbReference type="HOGENOM" id="CLU_024839_0_0_6"/>
<dbReference type="InterPro" id="IPR034904">
    <property type="entry name" value="FSCA_dom_sf"/>
</dbReference>
<keyword evidence="1 7" id="KW-0479">Metal-binding</keyword>
<dbReference type="InterPro" id="IPR000808">
    <property type="entry name" value="Mrp-like_CS"/>
</dbReference>